<evidence type="ECO:0000313" key="2">
    <source>
        <dbReference type="EMBL" id="MCQ8897449.1"/>
    </source>
</evidence>
<feature type="region of interest" description="Disordered" evidence="1">
    <location>
        <begin position="194"/>
        <end position="217"/>
    </location>
</feature>
<comment type="caution">
    <text evidence="2">The sequence shown here is derived from an EMBL/GenBank/DDBJ whole genome shotgun (WGS) entry which is preliminary data.</text>
</comment>
<organism evidence="2 3">
    <name type="scientific">Limnobacter humi</name>
    <dbReference type="NCBI Taxonomy" id="1778671"/>
    <lineage>
        <taxon>Bacteria</taxon>
        <taxon>Pseudomonadati</taxon>
        <taxon>Pseudomonadota</taxon>
        <taxon>Betaproteobacteria</taxon>
        <taxon>Burkholderiales</taxon>
        <taxon>Burkholderiaceae</taxon>
        <taxon>Limnobacter</taxon>
    </lineage>
</organism>
<dbReference type="RefSeq" id="WP_256765255.1">
    <property type="nucleotide sequence ID" value="NZ_JANIGO010000005.1"/>
</dbReference>
<evidence type="ECO:0008006" key="4">
    <source>
        <dbReference type="Google" id="ProtNLM"/>
    </source>
</evidence>
<proteinExistence type="predicted"/>
<keyword evidence="3" id="KW-1185">Reference proteome</keyword>
<protein>
    <recommendedName>
        <fullName evidence="4">GspL cytoplasmic actin-ATPase-like domain-containing protein</fullName>
    </recommendedName>
</protein>
<evidence type="ECO:0000313" key="3">
    <source>
        <dbReference type="Proteomes" id="UP001204142"/>
    </source>
</evidence>
<dbReference type="Proteomes" id="UP001204142">
    <property type="component" value="Unassembled WGS sequence"/>
</dbReference>
<name>A0ABT1WJ68_9BURK</name>
<feature type="compositionally biased region" description="Low complexity" evidence="1">
    <location>
        <begin position="198"/>
        <end position="210"/>
    </location>
</feature>
<gene>
    <name evidence="2" type="ORF">NQT62_13490</name>
</gene>
<reference evidence="2 3" key="1">
    <citation type="submission" date="2022-07" db="EMBL/GenBank/DDBJ databases">
        <authorList>
            <person name="Xamxidin M."/>
            <person name="Wu M."/>
        </authorList>
    </citation>
    <scope>NUCLEOTIDE SEQUENCE [LARGE SCALE GENOMIC DNA]</scope>
    <source>
        <strain evidence="2 3">NBRC 111650</strain>
    </source>
</reference>
<accession>A0ABT1WJ68</accession>
<sequence length="297" mass="33198">MTNPSAPMDCWWIFRTAAHTAWQVQRLEPTSQGWQGQPPQAWADFSGTAEHINSLSMPSTVVLINLPDEPCVAQNTARWCAVRQSPVRWHALPHTPELAALMESLQHYPARRQVVCEAHSKSGPDSVEYLYFKRHEHRVFEPWVQGLDVWPPSRLVRLRFSIQQALFSRRHWPVRLLLACVAASGVIMGSTFQTTSNQAPRQPTQAAPPQRLDPALTTPAEGLSTAQWQAWGNQLQQFGARGKKHVESLEFEWQAGVPTISVLQLDRVPRRLPKGCTAAGDSMVVCTAPNPKTAPAQ</sequence>
<evidence type="ECO:0000256" key="1">
    <source>
        <dbReference type="SAM" id="MobiDB-lite"/>
    </source>
</evidence>
<dbReference type="EMBL" id="JANIGO010000005">
    <property type="protein sequence ID" value="MCQ8897449.1"/>
    <property type="molecule type" value="Genomic_DNA"/>
</dbReference>